<dbReference type="InterPro" id="IPR052341">
    <property type="entry name" value="LOG_family_nucleotidases"/>
</dbReference>
<accession>A0ABX8SBN9</accession>
<organism evidence="1 2">
    <name type="scientific">Skermania pinensis</name>
    <dbReference type="NCBI Taxonomy" id="39122"/>
    <lineage>
        <taxon>Bacteria</taxon>
        <taxon>Bacillati</taxon>
        <taxon>Actinomycetota</taxon>
        <taxon>Actinomycetes</taxon>
        <taxon>Mycobacteriales</taxon>
        <taxon>Gordoniaceae</taxon>
        <taxon>Skermania</taxon>
    </lineage>
</organism>
<dbReference type="PANTHER" id="PTHR43393:SF3">
    <property type="entry name" value="LYSINE DECARBOXYLASE-LIKE PROTEIN"/>
    <property type="match status" value="1"/>
</dbReference>
<protein>
    <recommendedName>
        <fullName evidence="3">Rossmann fold nucleotide-binding protein</fullName>
    </recommendedName>
</protein>
<dbReference type="Gene3D" id="3.40.50.450">
    <property type="match status" value="1"/>
</dbReference>
<dbReference type="RefSeq" id="WP_066471964.1">
    <property type="nucleotide sequence ID" value="NZ_CBCRUZ010000006.1"/>
</dbReference>
<evidence type="ECO:0000313" key="1">
    <source>
        <dbReference type="EMBL" id="QXQ14000.1"/>
    </source>
</evidence>
<proteinExistence type="predicted"/>
<dbReference type="EMBL" id="CP079105">
    <property type="protein sequence ID" value="QXQ14000.1"/>
    <property type="molecule type" value="Genomic_DNA"/>
</dbReference>
<keyword evidence="2" id="KW-1185">Reference proteome</keyword>
<dbReference type="PANTHER" id="PTHR43393">
    <property type="entry name" value="CYTOKININ RIBOSIDE 5'-MONOPHOSPHATE PHOSPHORIBOHYDROLASE"/>
    <property type="match status" value="1"/>
</dbReference>
<evidence type="ECO:0000313" key="2">
    <source>
        <dbReference type="Proteomes" id="UP000887023"/>
    </source>
</evidence>
<evidence type="ECO:0008006" key="3">
    <source>
        <dbReference type="Google" id="ProtNLM"/>
    </source>
</evidence>
<dbReference type="Proteomes" id="UP000887023">
    <property type="component" value="Chromosome"/>
</dbReference>
<dbReference type="SUPFAM" id="SSF102405">
    <property type="entry name" value="MCP/YpsA-like"/>
    <property type="match status" value="1"/>
</dbReference>
<reference evidence="1" key="1">
    <citation type="submission" date="2021-07" db="EMBL/GenBank/DDBJ databases">
        <title>Candidatus Kaistella beijingensis sp. nov. isolated from a municipal wastewater treatment plant is involved in sludge foaming.</title>
        <authorList>
            <person name="Song Y."/>
            <person name="Liu S.-J."/>
        </authorList>
    </citation>
    <scope>NUCLEOTIDE SEQUENCE</scope>
    <source>
        <strain evidence="1">DSM 43998</strain>
    </source>
</reference>
<name>A0ABX8SBN9_9ACTN</name>
<sequence length="343" mass="37336">MTDEFPVLPFRASLYAPAELFAGFDPNRVGSYADTLDFRTYRSTRIPANRDVGMLRALHDQCISEARDTLVADQDVVAIMGGHDLGRDNPAYRDVVELAARLTTAGFLVISGGGPGAMEATHLGATLAAADPADRTAAVARLARTAPWFPVRAAGLVDRKGEIDQGLLGQLHAWQAPAFRLLAELDQKFDRPRPTSVAVPTWFYGHEPPTPFASHLAKYFANALREDGLLAVANAGVIYAPGRAGTLQEIFQDAAQNFYRVFHDRFSPMVFLNTDEHWTAKYPVGELLRPLFAEDARRHADYRANVRFTAHVPSAVDFLLGRRSADQADQGSETSSGAASAPG</sequence>
<gene>
    <name evidence="1" type="ORF">KV203_00555</name>
</gene>